<organism evidence="1">
    <name type="scientific">Thermococcus sp. IRI33</name>
    <dbReference type="NCBI Taxonomy" id="1197733"/>
    <lineage>
        <taxon>Archaea</taxon>
        <taxon>Methanobacteriati</taxon>
        <taxon>Methanobacteriota</taxon>
        <taxon>Thermococci</taxon>
        <taxon>Thermococcales</taxon>
        <taxon>Thermococcaceae</taxon>
        <taxon>Thermococcus</taxon>
    </lineage>
</organism>
<evidence type="ECO:0000313" key="1">
    <source>
        <dbReference type="EMBL" id="AFZ84243.1"/>
    </source>
</evidence>
<name>L0B9K8_9EURY</name>
<geneLocation type="plasmid" evidence="1">
    <name>pIRI33</name>
</geneLocation>
<sequence length="39" mass="4151">MSRIIATEGIPCKVVVLCAPQTLPPLAEYSPLQKTVLGI</sequence>
<keyword evidence="1" id="KW-0614">Plasmid</keyword>
<reference evidence="1" key="1">
    <citation type="journal article" date="2013" name="PLoS ONE">
        <title>Insights into dynamics of mobile genetic elements in hyperthermophilic environments from five new thermococcus plasmids.</title>
        <authorList>
            <person name="Krupovic M."/>
            <person name="Gonnet M."/>
            <person name="Hania W.B."/>
            <person name="Forterre P."/>
            <person name="Erauso G."/>
        </authorList>
    </citation>
    <scope>NUCLEOTIDE SEQUENCE</scope>
    <source>
        <plasmid evidence="1">pIRI33</plasmid>
    </source>
</reference>
<proteinExistence type="predicted"/>
<accession>L0B9K8</accession>
<gene>
    <name evidence="1" type="ORF">i33-3</name>
</gene>
<dbReference type="EMBL" id="JQ661329">
    <property type="protein sequence ID" value="AFZ84243.1"/>
    <property type="molecule type" value="Genomic_DNA"/>
</dbReference>
<protein>
    <submittedName>
        <fullName evidence="1">Uncharacterized protein</fullName>
    </submittedName>
</protein>
<dbReference type="AlphaFoldDB" id="L0B9K8"/>